<evidence type="ECO:0000313" key="2">
    <source>
        <dbReference type="EMBL" id="GAA3539358.1"/>
    </source>
</evidence>
<evidence type="ECO:0000256" key="1">
    <source>
        <dbReference type="SAM" id="MobiDB-lite"/>
    </source>
</evidence>
<dbReference type="Proteomes" id="UP001500301">
    <property type="component" value="Unassembled WGS sequence"/>
</dbReference>
<accession>A0ABP6VT55</accession>
<evidence type="ECO:0000313" key="3">
    <source>
        <dbReference type="Proteomes" id="UP001500301"/>
    </source>
</evidence>
<organism evidence="2 3">
    <name type="scientific">Nocardioides daeguensis</name>
    <dbReference type="NCBI Taxonomy" id="908359"/>
    <lineage>
        <taxon>Bacteria</taxon>
        <taxon>Bacillati</taxon>
        <taxon>Actinomycetota</taxon>
        <taxon>Actinomycetes</taxon>
        <taxon>Propionibacteriales</taxon>
        <taxon>Nocardioidaceae</taxon>
        <taxon>Nocardioides</taxon>
    </lineage>
</organism>
<feature type="region of interest" description="Disordered" evidence="1">
    <location>
        <begin position="82"/>
        <end position="111"/>
    </location>
</feature>
<dbReference type="RefSeq" id="WP_218235306.1">
    <property type="nucleotide sequence ID" value="NZ_BAABBB010000015.1"/>
</dbReference>
<name>A0ABP6VT55_9ACTN</name>
<protein>
    <submittedName>
        <fullName evidence="2">Uncharacterized protein</fullName>
    </submittedName>
</protein>
<dbReference type="EMBL" id="BAABBB010000015">
    <property type="protein sequence ID" value="GAA3539358.1"/>
    <property type="molecule type" value="Genomic_DNA"/>
</dbReference>
<sequence>MLNSTTPYRRDENATLRVPVVMPLVEVTVDDRGHLDVRLDREPYSPDGALHRNDLKSTLESIANDLGTPLRVEVHETDGSAFTDIVTPPRPPERTARPTRPARKQSEQPFLPDEEVSVAVVVARQRGDAGDAPRIPPALLAAHRGDVVLVGRTSGAIRVLGE</sequence>
<comment type="caution">
    <text evidence="2">The sequence shown here is derived from an EMBL/GenBank/DDBJ whole genome shotgun (WGS) entry which is preliminary data.</text>
</comment>
<gene>
    <name evidence="2" type="ORF">GCM10022263_28610</name>
</gene>
<proteinExistence type="predicted"/>
<reference evidence="3" key="1">
    <citation type="journal article" date="2019" name="Int. J. Syst. Evol. Microbiol.">
        <title>The Global Catalogue of Microorganisms (GCM) 10K type strain sequencing project: providing services to taxonomists for standard genome sequencing and annotation.</title>
        <authorList>
            <consortium name="The Broad Institute Genomics Platform"/>
            <consortium name="The Broad Institute Genome Sequencing Center for Infectious Disease"/>
            <person name="Wu L."/>
            <person name="Ma J."/>
        </authorList>
    </citation>
    <scope>NUCLEOTIDE SEQUENCE [LARGE SCALE GENOMIC DNA]</scope>
    <source>
        <strain evidence="3">JCM 17460</strain>
    </source>
</reference>
<keyword evidence="3" id="KW-1185">Reference proteome</keyword>